<dbReference type="EMBL" id="QGKW02000276">
    <property type="protein sequence ID" value="KAF2606620.1"/>
    <property type="molecule type" value="Genomic_DNA"/>
</dbReference>
<dbReference type="GO" id="GO:0005886">
    <property type="term" value="C:plasma membrane"/>
    <property type="evidence" value="ECO:0007669"/>
    <property type="project" value="TreeGrafter"/>
</dbReference>
<dbReference type="PANTHER" id="PTHR31618">
    <property type="entry name" value="MECHANOSENSITIVE ION CHANNEL PROTEIN 5"/>
    <property type="match status" value="1"/>
</dbReference>
<accession>A0A8S9LES8</accession>
<evidence type="ECO:0000256" key="8">
    <source>
        <dbReference type="ARBA" id="ARBA00023303"/>
    </source>
</evidence>
<feature type="domain" description="Mechanosensitive ion channel MscS" evidence="11">
    <location>
        <begin position="268"/>
        <end position="334"/>
    </location>
</feature>
<comment type="similarity">
    <text evidence="2">Belongs to the MscS (TC 1.A.23) family.</text>
</comment>
<keyword evidence="5 10" id="KW-1133">Transmembrane helix</keyword>
<dbReference type="Proteomes" id="UP000712281">
    <property type="component" value="Unassembled WGS sequence"/>
</dbReference>
<dbReference type="PANTHER" id="PTHR31618:SF29">
    <property type="entry name" value="MECHANOSENSITIVE ION CHANNEL PROTEIN"/>
    <property type="match status" value="1"/>
</dbReference>
<evidence type="ECO:0000256" key="9">
    <source>
        <dbReference type="SAM" id="MobiDB-lite"/>
    </source>
</evidence>
<evidence type="ECO:0000256" key="10">
    <source>
        <dbReference type="SAM" id="Phobius"/>
    </source>
</evidence>
<evidence type="ECO:0000256" key="5">
    <source>
        <dbReference type="ARBA" id="ARBA00022989"/>
    </source>
</evidence>
<dbReference type="InterPro" id="IPR006685">
    <property type="entry name" value="MscS_channel_2nd"/>
</dbReference>
<keyword evidence="6" id="KW-0406">Ion transport</keyword>
<evidence type="ECO:0000256" key="4">
    <source>
        <dbReference type="ARBA" id="ARBA00022692"/>
    </source>
</evidence>
<dbReference type="InterPro" id="IPR016688">
    <property type="entry name" value="MscS-like_plants/fungi"/>
</dbReference>
<organism evidence="12 13">
    <name type="scientific">Brassica cretica</name>
    <name type="common">Mustard</name>
    <dbReference type="NCBI Taxonomy" id="69181"/>
    <lineage>
        <taxon>Eukaryota</taxon>
        <taxon>Viridiplantae</taxon>
        <taxon>Streptophyta</taxon>
        <taxon>Embryophyta</taxon>
        <taxon>Tracheophyta</taxon>
        <taxon>Spermatophyta</taxon>
        <taxon>Magnoliopsida</taxon>
        <taxon>eudicotyledons</taxon>
        <taxon>Gunneridae</taxon>
        <taxon>Pentapetalae</taxon>
        <taxon>rosids</taxon>
        <taxon>malvids</taxon>
        <taxon>Brassicales</taxon>
        <taxon>Brassicaceae</taxon>
        <taxon>Brassiceae</taxon>
        <taxon>Brassica</taxon>
    </lineage>
</organism>
<dbReference type="GO" id="GO:0008381">
    <property type="term" value="F:mechanosensitive monoatomic ion channel activity"/>
    <property type="evidence" value="ECO:0007669"/>
    <property type="project" value="TreeGrafter"/>
</dbReference>
<keyword evidence="3" id="KW-0813">Transport</keyword>
<evidence type="ECO:0000256" key="6">
    <source>
        <dbReference type="ARBA" id="ARBA00023065"/>
    </source>
</evidence>
<proteinExistence type="inferred from homology"/>
<evidence type="ECO:0000256" key="3">
    <source>
        <dbReference type="ARBA" id="ARBA00022448"/>
    </source>
</evidence>
<feature type="transmembrane region" description="Helical" evidence="10">
    <location>
        <begin position="210"/>
        <end position="233"/>
    </location>
</feature>
<dbReference type="AlphaFoldDB" id="A0A8S9LES8"/>
<evidence type="ECO:0000256" key="2">
    <source>
        <dbReference type="ARBA" id="ARBA00008017"/>
    </source>
</evidence>
<keyword evidence="8" id="KW-0407">Ion channel</keyword>
<dbReference type="FunFam" id="2.30.30.60:FF:000003">
    <property type="entry name" value="Predicted mechanosensitive ion channel"/>
    <property type="match status" value="1"/>
</dbReference>
<comment type="subcellular location">
    <subcellularLocation>
        <location evidence="1">Membrane</location>
        <topology evidence="1">Multi-pass membrane protein</topology>
    </subcellularLocation>
</comment>
<dbReference type="InterPro" id="IPR010920">
    <property type="entry name" value="LSM_dom_sf"/>
</dbReference>
<gene>
    <name evidence="12" type="ORF">F2Q68_00043706</name>
</gene>
<dbReference type="GO" id="GO:0006820">
    <property type="term" value="P:monoatomic anion transport"/>
    <property type="evidence" value="ECO:0007669"/>
    <property type="project" value="TreeGrafter"/>
</dbReference>
<evidence type="ECO:0000256" key="1">
    <source>
        <dbReference type="ARBA" id="ARBA00004141"/>
    </source>
</evidence>
<protein>
    <recommendedName>
        <fullName evidence="11">Mechanosensitive ion channel MscS domain-containing protein</fullName>
    </recommendedName>
</protein>
<evidence type="ECO:0000259" key="11">
    <source>
        <dbReference type="Pfam" id="PF00924"/>
    </source>
</evidence>
<comment type="caution">
    <text evidence="12">The sequence shown here is derived from an EMBL/GenBank/DDBJ whole genome shotgun (WGS) entry which is preliminary data.</text>
</comment>
<keyword evidence="4 10" id="KW-0812">Transmembrane</keyword>
<dbReference type="GO" id="GO:0050982">
    <property type="term" value="P:detection of mechanical stimulus"/>
    <property type="evidence" value="ECO:0007669"/>
    <property type="project" value="UniProtKB-ARBA"/>
</dbReference>
<feature type="transmembrane region" description="Helical" evidence="10">
    <location>
        <begin position="178"/>
        <end position="198"/>
    </location>
</feature>
<dbReference type="SUPFAM" id="SSF50182">
    <property type="entry name" value="Sm-like ribonucleoproteins"/>
    <property type="match status" value="1"/>
</dbReference>
<dbReference type="Pfam" id="PF00924">
    <property type="entry name" value="MS_channel_2nd"/>
    <property type="match status" value="1"/>
</dbReference>
<dbReference type="Gene3D" id="2.30.30.60">
    <property type="match status" value="1"/>
</dbReference>
<feature type="region of interest" description="Disordered" evidence="9">
    <location>
        <begin position="35"/>
        <end position="55"/>
    </location>
</feature>
<name>A0A8S9LES8_BRACR</name>
<feature type="transmembrane region" description="Helical" evidence="10">
    <location>
        <begin position="245"/>
        <end position="266"/>
    </location>
</feature>
<evidence type="ECO:0000313" key="12">
    <source>
        <dbReference type="EMBL" id="KAF2606620.1"/>
    </source>
</evidence>
<keyword evidence="7 10" id="KW-0472">Membrane</keyword>
<evidence type="ECO:0000256" key="7">
    <source>
        <dbReference type="ARBA" id="ARBA00023136"/>
    </source>
</evidence>
<evidence type="ECO:0000313" key="13">
    <source>
        <dbReference type="Proteomes" id="UP000712281"/>
    </source>
</evidence>
<reference evidence="12" key="1">
    <citation type="submission" date="2019-12" db="EMBL/GenBank/DDBJ databases">
        <title>Genome sequencing and annotation of Brassica cretica.</title>
        <authorList>
            <person name="Studholme D.J."/>
            <person name="Sarris P.F."/>
        </authorList>
    </citation>
    <scope>NUCLEOTIDE SEQUENCE</scope>
    <source>
        <strain evidence="12">PFS-001/15</strain>
        <tissue evidence="12">Leaf</tissue>
    </source>
</reference>
<dbReference type="InterPro" id="IPR023408">
    <property type="entry name" value="MscS_beta-dom_sf"/>
</dbReference>
<sequence length="466" mass="53074">MSTYFDRIHESLFTQYVIETLSGPPRVVHVEEEMAGAKLSPPDPGPKVTIGSGRLKKSPTIIGKSQVLSRSGSKKEREDEGIRIDHLQRMNTKNVSAWKMKRLMNVIRKGALSTLDEQIQDTSTHKDDKATQIQSENEAKQAARKIFQNVAMPGSRERRALALTLNDTKTAVNRLHRIINILISIVIIIIWLLILGIATTKFLLVISSQLLLVVFVFGNSCKNLFEAVIFVFVNHPFDVGDRCEIDGVQFLLVISSQLLLVVFVFGNSCKNLFEAVIFVFVNHPFDVGDRCEIDGVQMVVEEMNILTTVFLRFDNQKIVYPNSLLGNKPIANYYRSPDMQEIVDFFVHIATPTEKITALKQRILSYVDNKKDLWYPSPRIAFREMCGLNSMKITIWATHKMNHHNMGERFVRRGQLLEEIGKSCRETDIEYRLYPLNINVKSLPPAAAPIISDRMPMSWNNQQRNA</sequence>